<reference evidence="1" key="1">
    <citation type="submission" date="2016-01" db="EMBL/GenBank/DDBJ databases">
        <authorList>
            <person name="Peeters C."/>
        </authorList>
    </citation>
    <scope>NUCLEOTIDE SEQUENCE [LARGE SCALE GENOMIC DNA]</scope>
    <source>
        <strain evidence="1">LMG 22934</strain>
    </source>
</reference>
<proteinExistence type="predicted"/>
<dbReference type="STRING" id="326474.AWB65_06499"/>
<gene>
    <name evidence="1" type="ORF">AWB65_06499</name>
</gene>
<dbReference type="EMBL" id="FCNW02000087">
    <property type="protein sequence ID" value="SAL67346.1"/>
    <property type="molecule type" value="Genomic_DNA"/>
</dbReference>
<organism evidence="1 2">
    <name type="scientific">Caballeronia humi</name>
    <dbReference type="NCBI Taxonomy" id="326474"/>
    <lineage>
        <taxon>Bacteria</taxon>
        <taxon>Pseudomonadati</taxon>
        <taxon>Pseudomonadota</taxon>
        <taxon>Betaproteobacteria</taxon>
        <taxon>Burkholderiales</taxon>
        <taxon>Burkholderiaceae</taxon>
        <taxon>Caballeronia</taxon>
    </lineage>
</organism>
<sequence>MTLIVALVRAGMVVIRCKAKPLESFAAHLTQYHGAVASA</sequence>
<evidence type="ECO:0000313" key="2">
    <source>
        <dbReference type="Proteomes" id="UP000054977"/>
    </source>
</evidence>
<accession>A0A158JES1</accession>
<comment type="caution">
    <text evidence="1">The sequence shown here is derived from an EMBL/GenBank/DDBJ whole genome shotgun (WGS) entry which is preliminary data.</text>
</comment>
<protein>
    <submittedName>
        <fullName evidence="1">Uncharacterized protein</fullName>
    </submittedName>
</protein>
<name>A0A158JES1_9BURK</name>
<keyword evidence="2" id="KW-1185">Reference proteome</keyword>
<dbReference type="Proteomes" id="UP000054977">
    <property type="component" value="Unassembled WGS sequence"/>
</dbReference>
<evidence type="ECO:0000313" key="1">
    <source>
        <dbReference type="EMBL" id="SAL67346.1"/>
    </source>
</evidence>
<dbReference type="AlphaFoldDB" id="A0A158JES1"/>